<dbReference type="RefSeq" id="WP_012517507.1">
    <property type="nucleotide sequence ID" value="NZ_CAKMLI010000005.1"/>
</dbReference>
<reference evidence="2 3" key="1">
    <citation type="submission" date="2015-12" db="EMBL/GenBank/DDBJ databases">
        <title>Intraspecies pangenome expansion in the marine bacterium Alteromonas.</title>
        <authorList>
            <person name="Lopez-Perez M."/>
            <person name="Rodriguez-Valera F."/>
        </authorList>
    </citation>
    <scope>NUCLEOTIDE SEQUENCE [LARGE SCALE GENOMIC DNA]</scope>
    <source>
        <strain evidence="2 3">UM8</strain>
    </source>
</reference>
<keyword evidence="1" id="KW-0472">Membrane</keyword>
<proteinExistence type="predicted"/>
<dbReference type="OMA" id="KNMFLIA"/>
<dbReference type="EMBL" id="CP013928">
    <property type="protein sequence ID" value="AMJ79206.1"/>
    <property type="molecule type" value="Genomic_DNA"/>
</dbReference>
<dbReference type="InterPro" id="IPR012902">
    <property type="entry name" value="N_methyl_site"/>
</dbReference>
<keyword evidence="1" id="KW-1133">Transmembrane helix</keyword>
<keyword evidence="1" id="KW-0812">Transmembrane</keyword>
<name>A0AAC9ADV8_9ALTE</name>
<accession>A0AAC9ADV8</accession>
<sequence length="184" mass="20390">MAFHLSNGKVKQTHALNMVMGFTLLEVLIAVLLLSILSMIAAPSFQRWQERHAFKHFATHFANLARHARIYALTHKKPFYLIAKVENTHCVIISDDENCTCSTHQSCAVNDAAYWEPPTQWSTQLATLNGTDKTVAFNQHGTLNFGSNTTFTLNSQHFNGKVTINALGRVKLCSVQSVVGVASC</sequence>
<organism evidence="2 3">
    <name type="scientific">Alteromonas mediterranea</name>
    <dbReference type="NCBI Taxonomy" id="314275"/>
    <lineage>
        <taxon>Bacteria</taxon>
        <taxon>Pseudomonadati</taxon>
        <taxon>Pseudomonadota</taxon>
        <taxon>Gammaproteobacteria</taxon>
        <taxon>Alteromonadales</taxon>
        <taxon>Alteromonadaceae</taxon>
        <taxon>Alteromonas/Salinimonas group</taxon>
        <taxon>Alteromonas</taxon>
    </lineage>
</organism>
<protein>
    <recommendedName>
        <fullName evidence="4">Prepilin-type N-terminal cleavage/methylation domain-containing protein</fullName>
    </recommendedName>
</protein>
<dbReference type="NCBIfam" id="TIGR02532">
    <property type="entry name" value="IV_pilin_GFxxxE"/>
    <property type="match status" value="1"/>
</dbReference>
<evidence type="ECO:0000313" key="2">
    <source>
        <dbReference type="EMBL" id="AMJ79206.1"/>
    </source>
</evidence>
<dbReference type="Proteomes" id="UP000061468">
    <property type="component" value="Chromosome"/>
</dbReference>
<dbReference type="AlphaFoldDB" id="A0AAC9ADV8"/>
<evidence type="ECO:0000313" key="3">
    <source>
        <dbReference type="Proteomes" id="UP000061468"/>
    </source>
</evidence>
<evidence type="ECO:0008006" key="4">
    <source>
        <dbReference type="Google" id="ProtNLM"/>
    </source>
</evidence>
<dbReference type="Gene3D" id="3.30.700.10">
    <property type="entry name" value="Glycoprotein, Type 4 Pilin"/>
    <property type="match status" value="1"/>
</dbReference>
<dbReference type="InterPro" id="IPR045584">
    <property type="entry name" value="Pilin-like"/>
</dbReference>
<gene>
    <name evidence="2" type="ORF">AV942_13315</name>
</gene>
<feature type="transmembrane region" description="Helical" evidence="1">
    <location>
        <begin position="20"/>
        <end position="42"/>
    </location>
</feature>
<evidence type="ECO:0000256" key="1">
    <source>
        <dbReference type="SAM" id="Phobius"/>
    </source>
</evidence>
<dbReference type="SUPFAM" id="SSF54523">
    <property type="entry name" value="Pili subunits"/>
    <property type="match status" value="1"/>
</dbReference>